<accession>A0ABQ6QNK5</accession>
<evidence type="ECO:0000256" key="1">
    <source>
        <dbReference type="SAM" id="MobiDB-lite"/>
    </source>
</evidence>
<feature type="region of interest" description="Disordered" evidence="1">
    <location>
        <begin position="51"/>
        <end position="90"/>
    </location>
</feature>
<comment type="caution">
    <text evidence="2">The sequence shown here is derived from an EMBL/GenBank/DDBJ whole genome shotgun (WGS) entry which is preliminary data.</text>
</comment>
<protein>
    <submittedName>
        <fullName evidence="2">Uncharacterized protein</fullName>
    </submittedName>
</protein>
<sequence length="90" mass="9581">MAQEAAHQRLLPRVGDLVGGELALAALRLRAGQPLRAAVQAAQALGHSEVMDLRGRPPPRKLRCGSLREGRSASGGGVRSPRLSGPRQWE</sequence>
<evidence type="ECO:0000313" key="2">
    <source>
        <dbReference type="EMBL" id="GMU05451.1"/>
    </source>
</evidence>
<reference evidence="2 3" key="1">
    <citation type="journal article" date="2024" name="Arch. Microbiol.">
        <title>Corallococcus caeni sp. nov., a novel myxobacterium isolated from activated sludge.</title>
        <authorList>
            <person name="Tomita S."/>
            <person name="Nakai R."/>
            <person name="Kuroda K."/>
            <person name="Kurashita H."/>
            <person name="Hatamoto M."/>
            <person name="Yamaguchi T."/>
            <person name="Narihiro T."/>
        </authorList>
    </citation>
    <scope>NUCLEOTIDE SEQUENCE [LARGE SCALE GENOMIC DNA]</scope>
    <source>
        <strain evidence="2 3">NO1</strain>
    </source>
</reference>
<organism evidence="2 3">
    <name type="scientific">Corallococcus caeni</name>
    <dbReference type="NCBI Taxonomy" id="3082388"/>
    <lineage>
        <taxon>Bacteria</taxon>
        <taxon>Pseudomonadati</taxon>
        <taxon>Myxococcota</taxon>
        <taxon>Myxococcia</taxon>
        <taxon>Myxococcales</taxon>
        <taxon>Cystobacterineae</taxon>
        <taxon>Myxococcaceae</taxon>
        <taxon>Corallococcus</taxon>
    </lineage>
</organism>
<name>A0ABQ6QNK5_9BACT</name>
<dbReference type="EMBL" id="BTTX01000002">
    <property type="protein sequence ID" value="GMU05451.1"/>
    <property type="molecule type" value="Genomic_DNA"/>
</dbReference>
<gene>
    <name evidence="2" type="ORF">ASNO1_17040</name>
</gene>
<evidence type="ECO:0000313" key="3">
    <source>
        <dbReference type="Proteomes" id="UP001342631"/>
    </source>
</evidence>
<keyword evidence="3" id="KW-1185">Reference proteome</keyword>
<dbReference type="Proteomes" id="UP001342631">
    <property type="component" value="Unassembled WGS sequence"/>
</dbReference>
<proteinExistence type="predicted"/>